<sequence length="128" mass="13210">MKKVVLTLALVAGFAFAANNVNAQTKSDNDQKKETTENVRTGFVDNNNDGVCDNYDGKRPGKGLGPGNGNGEGRGQGKGLGRRGNGQGRGGNGNFVDSNKNGTCDNQENGTGRLRDGSGRGQGNAPVK</sequence>
<protein>
    <submittedName>
        <fullName evidence="3">Uncharacterized protein</fullName>
    </submittedName>
</protein>
<name>A0A2T0XR35_9BACT</name>
<gene>
    <name evidence="3" type="ORF">DFO77_12748</name>
</gene>
<evidence type="ECO:0000256" key="1">
    <source>
        <dbReference type="SAM" id="MobiDB-lite"/>
    </source>
</evidence>
<comment type="caution">
    <text evidence="3">The sequence shown here is derived from an EMBL/GenBank/DDBJ whole genome shotgun (WGS) entry which is preliminary data.</text>
</comment>
<reference evidence="3 4" key="1">
    <citation type="submission" date="2018-07" db="EMBL/GenBank/DDBJ databases">
        <title>Freshwater and sediment microbial communities from various areas in North America, analyzing microbe dynamics in response to fracking.</title>
        <authorList>
            <person name="Lamendella R."/>
        </authorList>
    </citation>
    <scope>NUCLEOTIDE SEQUENCE [LARGE SCALE GENOMIC DNA]</scope>
    <source>
        <strain evidence="3 4">160A</strain>
    </source>
</reference>
<dbReference type="OrthoDB" id="1123144at2"/>
<proteinExistence type="predicted"/>
<keyword evidence="4" id="KW-1185">Reference proteome</keyword>
<dbReference type="AlphaFoldDB" id="A0A2T0XR35"/>
<feature type="compositionally biased region" description="Gly residues" evidence="1">
    <location>
        <begin position="62"/>
        <end position="93"/>
    </location>
</feature>
<feature type="region of interest" description="Disordered" evidence="1">
    <location>
        <begin position="21"/>
        <end position="128"/>
    </location>
</feature>
<evidence type="ECO:0000313" key="4">
    <source>
        <dbReference type="Proteomes" id="UP000252733"/>
    </source>
</evidence>
<evidence type="ECO:0000313" key="3">
    <source>
        <dbReference type="EMBL" id="RCW29555.1"/>
    </source>
</evidence>
<accession>A0A2T0XR35</accession>
<evidence type="ECO:0000256" key="2">
    <source>
        <dbReference type="SAM" id="SignalP"/>
    </source>
</evidence>
<dbReference type="RefSeq" id="WP_106152121.1">
    <property type="nucleotide sequence ID" value="NZ_PVTS01000003.1"/>
</dbReference>
<keyword evidence="2" id="KW-0732">Signal</keyword>
<feature type="chain" id="PRO_5030056700" evidence="2">
    <location>
        <begin position="18"/>
        <end position="128"/>
    </location>
</feature>
<dbReference type="EMBL" id="QPIZ01000027">
    <property type="protein sequence ID" value="RCW29555.1"/>
    <property type="molecule type" value="Genomic_DNA"/>
</dbReference>
<dbReference type="STRING" id="1168289.GCA_000259075_00362"/>
<dbReference type="Proteomes" id="UP000252733">
    <property type="component" value="Unassembled WGS sequence"/>
</dbReference>
<organism evidence="3 4">
    <name type="scientific">Marinilabilia salmonicolor</name>
    <dbReference type="NCBI Taxonomy" id="989"/>
    <lineage>
        <taxon>Bacteria</taxon>
        <taxon>Pseudomonadati</taxon>
        <taxon>Bacteroidota</taxon>
        <taxon>Bacteroidia</taxon>
        <taxon>Marinilabiliales</taxon>
        <taxon>Marinilabiliaceae</taxon>
        <taxon>Marinilabilia</taxon>
    </lineage>
</organism>
<feature type="signal peptide" evidence="2">
    <location>
        <begin position="1"/>
        <end position="17"/>
    </location>
</feature>
<feature type="compositionally biased region" description="Polar residues" evidence="1">
    <location>
        <begin position="95"/>
        <end position="110"/>
    </location>
</feature>
<feature type="compositionally biased region" description="Basic and acidic residues" evidence="1">
    <location>
        <begin position="27"/>
        <end position="37"/>
    </location>
</feature>